<dbReference type="NCBIfam" id="NF047646">
    <property type="entry name" value="REP_Tyr_transpos"/>
    <property type="match status" value="1"/>
</dbReference>
<dbReference type="InterPro" id="IPR036515">
    <property type="entry name" value="Transposase_17_sf"/>
</dbReference>
<dbReference type="GO" id="GO:0004803">
    <property type="term" value="F:transposase activity"/>
    <property type="evidence" value="ECO:0007669"/>
    <property type="project" value="InterPro"/>
</dbReference>
<dbReference type="InterPro" id="IPR002686">
    <property type="entry name" value="Transposase_17"/>
</dbReference>
<reference evidence="2 3" key="1">
    <citation type="submission" date="2018-09" db="EMBL/GenBank/DDBJ databases">
        <authorList>
            <person name="Zhu H."/>
        </authorList>
    </citation>
    <scope>NUCLEOTIDE SEQUENCE [LARGE SCALE GENOMIC DNA]</scope>
    <source>
        <strain evidence="2 3">K2R10-39</strain>
    </source>
</reference>
<dbReference type="PANTHER" id="PTHR36966">
    <property type="entry name" value="REP-ASSOCIATED TYROSINE TRANSPOSASE"/>
    <property type="match status" value="1"/>
</dbReference>
<dbReference type="SMART" id="SM01321">
    <property type="entry name" value="Y1_Tnp"/>
    <property type="match status" value="1"/>
</dbReference>
<dbReference type="InterPro" id="IPR052715">
    <property type="entry name" value="RAYT_transposase"/>
</dbReference>
<protein>
    <submittedName>
        <fullName evidence="2">Transposase</fullName>
    </submittedName>
</protein>
<gene>
    <name evidence="2" type="ORF">D3870_00830</name>
</gene>
<sequence length="178" mass="21096">MPDYRRNRVPGGTYFFTVNLLERHSHLLLEHIDLFRDAVRKVRARHPFHIDAWVVLPDHTHCIWTLPPGDTDYSSRWKAIKIAFAKSLPKTERLSAVRARKGERGIWQRRFWEHTIRDERDYANHVDYVHINPLKHGMVQQVSNWPYSSFHRYVAAGMYPHDWAGEMVELQAGERTSV</sequence>
<dbReference type="GO" id="GO:0006313">
    <property type="term" value="P:DNA transposition"/>
    <property type="evidence" value="ECO:0007669"/>
    <property type="project" value="InterPro"/>
</dbReference>
<dbReference type="Proteomes" id="UP000285190">
    <property type="component" value="Unassembled WGS sequence"/>
</dbReference>
<accession>A0A418WX46</accession>
<evidence type="ECO:0000313" key="3">
    <source>
        <dbReference type="Proteomes" id="UP000285190"/>
    </source>
</evidence>
<name>A0A418WX46_9BURK</name>
<dbReference type="SUPFAM" id="SSF143422">
    <property type="entry name" value="Transposase IS200-like"/>
    <property type="match status" value="1"/>
</dbReference>
<evidence type="ECO:0000259" key="1">
    <source>
        <dbReference type="SMART" id="SM01321"/>
    </source>
</evidence>
<evidence type="ECO:0000313" key="2">
    <source>
        <dbReference type="EMBL" id="RJG04757.1"/>
    </source>
</evidence>
<dbReference type="EMBL" id="QYUN01000002">
    <property type="protein sequence ID" value="RJG04757.1"/>
    <property type="molecule type" value="Genomic_DNA"/>
</dbReference>
<proteinExistence type="predicted"/>
<dbReference type="Gene3D" id="3.30.70.1290">
    <property type="entry name" value="Transposase IS200-like"/>
    <property type="match status" value="1"/>
</dbReference>
<comment type="caution">
    <text evidence="2">The sequence shown here is derived from an EMBL/GenBank/DDBJ whole genome shotgun (WGS) entry which is preliminary data.</text>
</comment>
<dbReference type="GO" id="GO:0043565">
    <property type="term" value="F:sequence-specific DNA binding"/>
    <property type="evidence" value="ECO:0007669"/>
    <property type="project" value="TreeGrafter"/>
</dbReference>
<dbReference type="OrthoDB" id="9794403at2"/>
<keyword evidence="3" id="KW-1185">Reference proteome</keyword>
<dbReference type="PANTHER" id="PTHR36966:SF1">
    <property type="entry name" value="REP-ASSOCIATED TYROSINE TRANSPOSASE"/>
    <property type="match status" value="1"/>
</dbReference>
<feature type="domain" description="Transposase IS200-like" evidence="1">
    <location>
        <begin position="9"/>
        <end position="132"/>
    </location>
</feature>
<organism evidence="2 3">
    <name type="scientific">Noviherbaspirillum cavernae</name>
    <dbReference type="NCBI Taxonomy" id="2320862"/>
    <lineage>
        <taxon>Bacteria</taxon>
        <taxon>Pseudomonadati</taxon>
        <taxon>Pseudomonadota</taxon>
        <taxon>Betaproteobacteria</taxon>
        <taxon>Burkholderiales</taxon>
        <taxon>Oxalobacteraceae</taxon>
        <taxon>Noviherbaspirillum</taxon>
    </lineage>
</organism>
<dbReference type="RefSeq" id="WP_119735875.1">
    <property type="nucleotide sequence ID" value="NZ_QYUN01000002.1"/>
</dbReference>
<dbReference type="AlphaFoldDB" id="A0A418WX46"/>